<name>A0A9Q0M7W8_BLOTA</name>
<sequence>MKLLVVLCTILVVLGTMLSSADAEEYKKPLEIKHEWKEYKKYEKYDKKDYGHGQDYGKKLVGHSKRYQQMKHNEKHY</sequence>
<dbReference type="EMBL" id="JAPWDV010000002">
    <property type="protein sequence ID" value="KAJ6220198.1"/>
    <property type="molecule type" value="Genomic_DNA"/>
</dbReference>
<feature type="chain" id="PRO_5040353881" evidence="1">
    <location>
        <begin position="24"/>
        <end position="77"/>
    </location>
</feature>
<comment type="caution">
    <text evidence="2">The sequence shown here is derived from an EMBL/GenBank/DDBJ whole genome shotgun (WGS) entry which is preliminary data.</text>
</comment>
<proteinExistence type="predicted"/>
<evidence type="ECO:0000313" key="3">
    <source>
        <dbReference type="Proteomes" id="UP001142055"/>
    </source>
</evidence>
<protein>
    <submittedName>
        <fullName evidence="2">Uncharacterized protein</fullName>
    </submittedName>
</protein>
<reference evidence="2" key="1">
    <citation type="submission" date="2022-12" db="EMBL/GenBank/DDBJ databases">
        <title>Genome assemblies of Blomia tropicalis.</title>
        <authorList>
            <person name="Cui Y."/>
        </authorList>
    </citation>
    <scope>NUCLEOTIDE SEQUENCE</scope>
    <source>
        <tissue evidence="2">Adult mites</tissue>
    </source>
</reference>
<gene>
    <name evidence="2" type="ORF">RDWZM_006010</name>
</gene>
<evidence type="ECO:0000313" key="2">
    <source>
        <dbReference type="EMBL" id="KAJ6220198.1"/>
    </source>
</evidence>
<organism evidence="2 3">
    <name type="scientific">Blomia tropicalis</name>
    <name type="common">Mite</name>
    <dbReference type="NCBI Taxonomy" id="40697"/>
    <lineage>
        <taxon>Eukaryota</taxon>
        <taxon>Metazoa</taxon>
        <taxon>Ecdysozoa</taxon>
        <taxon>Arthropoda</taxon>
        <taxon>Chelicerata</taxon>
        <taxon>Arachnida</taxon>
        <taxon>Acari</taxon>
        <taxon>Acariformes</taxon>
        <taxon>Sarcoptiformes</taxon>
        <taxon>Astigmata</taxon>
        <taxon>Glycyphagoidea</taxon>
        <taxon>Echimyopodidae</taxon>
        <taxon>Blomia</taxon>
    </lineage>
</organism>
<keyword evidence="3" id="KW-1185">Reference proteome</keyword>
<keyword evidence="1" id="KW-0732">Signal</keyword>
<dbReference type="Proteomes" id="UP001142055">
    <property type="component" value="Chromosome 2"/>
</dbReference>
<dbReference type="AlphaFoldDB" id="A0A9Q0M7W8"/>
<evidence type="ECO:0000256" key="1">
    <source>
        <dbReference type="SAM" id="SignalP"/>
    </source>
</evidence>
<accession>A0A9Q0M7W8</accession>
<feature type="signal peptide" evidence="1">
    <location>
        <begin position="1"/>
        <end position="23"/>
    </location>
</feature>